<name>A0A0W1ABN4_9GAMM</name>
<comment type="caution">
    <text evidence="3">The sequence shown here is derived from an EMBL/GenBank/DDBJ whole genome shotgun (WGS) entry which is preliminary data.</text>
</comment>
<dbReference type="GO" id="GO:0009279">
    <property type="term" value="C:cell outer membrane"/>
    <property type="evidence" value="ECO:0007669"/>
    <property type="project" value="UniProtKB-SubCell"/>
</dbReference>
<dbReference type="Proteomes" id="UP000054729">
    <property type="component" value="Unassembled WGS sequence"/>
</dbReference>
<keyword evidence="2" id="KW-0449">Lipoprotein</keyword>
<dbReference type="GO" id="GO:0015562">
    <property type="term" value="F:efflux transmembrane transporter activity"/>
    <property type="evidence" value="ECO:0007669"/>
    <property type="project" value="InterPro"/>
</dbReference>
<dbReference type="Pfam" id="PF02321">
    <property type="entry name" value="OEP"/>
    <property type="match status" value="2"/>
</dbReference>
<dbReference type="SUPFAM" id="SSF56954">
    <property type="entry name" value="Outer membrane efflux proteins (OEP)"/>
    <property type="match status" value="1"/>
</dbReference>
<evidence type="ECO:0000313" key="3">
    <source>
        <dbReference type="EMBL" id="KTD78762.1"/>
    </source>
</evidence>
<accession>A0A0W1ABN4</accession>
<keyword evidence="2" id="KW-1134">Transmembrane beta strand</keyword>
<organism evidence="3 4">
    <name type="scientific">Legionella waltersii</name>
    <dbReference type="NCBI Taxonomy" id="66969"/>
    <lineage>
        <taxon>Bacteria</taxon>
        <taxon>Pseudomonadati</taxon>
        <taxon>Pseudomonadota</taxon>
        <taxon>Gammaproteobacteria</taxon>
        <taxon>Legionellales</taxon>
        <taxon>Legionellaceae</taxon>
        <taxon>Legionella</taxon>
    </lineage>
</organism>
<evidence type="ECO:0000256" key="1">
    <source>
        <dbReference type="ARBA" id="ARBA00007613"/>
    </source>
</evidence>
<dbReference type="NCBIfam" id="TIGR01845">
    <property type="entry name" value="outer_NodT"/>
    <property type="match status" value="1"/>
</dbReference>
<evidence type="ECO:0000313" key="4">
    <source>
        <dbReference type="Proteomes" id="UP000054729"/>
    </source>
</evidence>
<dbReference type="EMBL" id="LNZB01000038">
    <property type="protein sequence ID" value="KTD78762.1"/>
    <property type="molecule type" value="Genomic_DNA"/>
</dbReference>
<keyword evidence="4" id="KW-1185">Reference proteome</keyword>
<dbReference type="OrthoDB" id="9770517at2"/>
<comment type="similarity">
    <text evidence="1 2">Belongs to the outer membrane factor (OMF) (TC 1.B.17) family.</text>
</comment>
<gene>
    <name evidence="3" type="ORF">Lwal_1532</name>
</gene>
<dbReference type="AlphaFoldDB" id="A0A0W1ABN4"/>
<dbReference type="InterPro" id="IPR003423">
    <property type="entry name" value="OMP_efflux"/>
</dbReference>
<dbReference type="RefSeq" id="WP_058480236.1">
    <property type="nucleotide sequence ID" value="NZ_CAAAIQ010000015.1"/>
</dbReference>
<comment type="subcellular location">
    <subcellularLocation>
        <location evidence="2">Cell outer membrane</location>
        <topology evidence="2">Lipid-anchor</topology>
    </subcellularLocation>
</comment>
<keyword evidence="2" id="KW-0812">Transmembrane</keyword>
<proteinExistence type="inferred from homology"/>
<reference evidence="3 4" key="1">
    <citation type="submission" date="2015-11" db="EMBL/GenBank/DDBJ databases">
        <title>Genomic analysis of 38 Legionella species identifies large and diverse effector repertoires.</title>
        <authorList>
            <person name="Burstein D."/>
            <person name="Amaro F."/>
            <person name="Zusman T."/>
            <person name="Lifshitz Z."/>
            <person name="Cohen O."/>
            <person name="Gilbert J.A."/>
            <person name="Pupko T."/>
            <person name="Shuman H.A."/>
            <person name="Segal G."/>
        </authorList>
    </citation>
    <scope>NUCLEOTIDE SEQUENCE [LARGE SCALE GENOMIC DNA]</scope>
    <source>
        <strain evidence="3 4">ATCC 51914</strain>
    </source>
</reference>
<dbReference type="PANTHER" id="PTHR30203:SF31">
    <property type="entry name" value="RND EFFLUX SYSTEM, OUTER MEMBRANE LIPOPROTEIN, NODT"/>
    <property type="match status" value="1"/>
</dbReference>
<dbReference type="PANTHER" id="PTHR30203">
    <property type="entry name" value="OUTER MEMBRANE CATION EFFLUX PROTEIN"/>
    <property type="match status" value="1"/>
</dbReference>
<dbReference type="STRING" id="66969.Lwal_1532"/>
<protein>
    <submittedName>
        <fullName evidence="3">Outer membrane efflux protein</fullName>
    </submittedName>
</protein>
<dbReference type="PROSITE" id="PS51257">
    <property type="entry name" value="PROKAR_LIPOPROTEIN"/>
    <property type="match status" value="1"/>
</dbReference>
<keyword evidence="2" id="KW-0472">Membrane</keyword>
<dbReference type="Gene3D" id="2.20.200.10">
    <property type="entry name" value="Outer membrane efflux proteins (OEP)"/>
    <property type="match status" value="1"/>
</dbReference>
<dbReference type="Gene3D" id="1.20.1600.10">
    <property type="entry name" value="Outer membrane efflux proteins (OEP)"/>
    <property type="match status" value="1"/>
</dbReference>
<keyword evidence="2" id="KW-0564">Palmitate</keyword>
<dbReference type="PATRIC" id="fig|66969.6.peg.1670"/>
<sequence length="519" mass="57250">MLKLFILLACFILSSCMVGPNYKEPPKDIEEHWLKTKPPVKQTQVQNANWWNAFHDPILTKLILLGYQHNLTLQSTGVSVLQARAQLAQAVGDLYPQQQLMTGAYTFIRPGGSQAQGLLPNDYLSSNIGFNASWELDFWGKYRRAIQSNNALFLASVAAYDSALVTLTADIATTFIQIRTAEELIKVTRQNIAVQTMSLKIANARYTSGETSLLDVQQAKTQLAQTQSTLPGYVSNLQTQKDALAVLLGTTPDKIDALIRDKKYRGIPRVSSVVSVGIPKEVIARRPDVYQSRMQAIAQLNAIGAVKAQLYPSLSLTGEFLFASNSIGTSSISDMFDWSNRAITAGPSLAWSLLNYGQITNAVRVQDATFQQALLSYLNLVLKVQQEVQDNITQYLESRNAAAALARANNSAIKGTNLSLIRYKEGEAIYTTVLNSEQQQLSVQVSLVNARANVAQSLVSLYRSLGGGWQIRGNNDVVPDSIKAEMAARTNWGSLLKQQNHLPPVTNKQKIKQQYLPAW</sequence>
<evidence type="ECO:0000256" key="2">
    <source>
        <dbReference type="RuleBase" id="RU362097"/>
    </source>
</evidence>
<dbReference type="InterPro" id="IPR010131">
    <property type="entry name" value="MdtP/NodT-like"/>
</dbReference>